<dbReference type="Proteomes" id="UP000030445">
    <property type="component" value="Unassembled WGS sequence"/>
</dbReference>
<dbReference type="PANTHER" id="PTHR47396">
    <property type="entry name" value="TYPE I RESTRICTION ENZYME ECOKI R PROTEIN"/>
    <property type="match status" value="1"/>
</dbReference>
<feature type="compositionally biased region" description="Low complexity" evidence="1">
    <location>
        <begin position="557"/>
        <end position="567"/>
    </location>
</feature>
<dbReference type="SMART" id="SM00487">
    <property type="entry name" value="DEXDc"/>
    <property type="match status" value="1"/>
</dbReference>
<accession>A0A0A2A7F2</accession>
<dbReference type="CDD" id="cd18032">
    <property type="entry name" value="DEXHc_RE_I_III_res"/>
    <property type="match status" value="1"/>
</dbReference>
<dbReference type="RefSeq" id="WP_032527036.1">
    <property type="nucleotide sequence ID" value="NZ_JNAM01000011.1"/>
</dbReference>
<dbReference type="SUPFAM" id="SSF52540">
    <property type="entry name" value="P-loop containing nucleoside triphosphate hydrolases"/>
    <property type="match status" value="2"/>
</dbReference>
<dbReference type="eggNOG" id="COG4096">
    <property type="taxonomic scope" value="Bacteria"/>
</dbReference>
<feature type="domain" description="Helicase ATP-binding" evidence="2">
    <location>
        <begin position="167"/>
        <end position="341"/>
    </location>
</feature>
<dbReference type="OrthoDB" id="9758243at2"/>
<dbReference type="NCBIfam" id="NF046051">
    <property type="entry name" value="restrict_EcoAI"/>
    <property type="match status" value="1"/>
</dbReference>
<evidence type="ECO:0000256" key="1">
    <source>
        <dbReference type="SAM" id="MobiDB-lite"/>
    </source>
</evidence>
<dbReference type="AlphaFoldDB" id="A0A0A2A7F2"/>
<dbReference type="Pfam" id="PF04851">
    <property type="entry name" value="ResIII"/>
    <property type="match status" value="1"/>
</dbReference>
<evidence type="ECO:0000313" key="3">
    <source>
        <dbReference type="EMBL" id="KGF96756.1"/>
    </source>
</evidence>
<dbReference type="GO" id="GO:0005524">
    <property type="term" value="F:ATP binding"/>
    <property type="evidence" value="ECO:0007669"/>
    <property type="project" value="InterPro"/>
</dbReference>
<dbReference type="GO" id="GO:0003677">
    <property type="term" value="F:DNA binding"/>
    <property type="evidence" value="ECO:0007669"/>
    <property type="project" value="InterPro"/>
</dbReference>
<dbReference type="InterPro" id="IPR006935">
    <property type="entry name" value="Helicase/UvrB_N"/>
</dbReference>
<dbReference type="EC" id="3.1.21.3" evidence="3"/>
<dbReference type="PANTHER" id="PTHR47396:SF1">
    <property type="entry name" value="ATP-DEPENDENT HELICASE IRC3-RELATED"/>
    <property type="match status" value="1"/>
</dbReference>
<protein>
    <submittedName>
        <fullName evidence="3">Type I restriction-modification system</fullName>
        <ecNumber evidence="3">3.1.21.3</ecNumber>
    </submittedName>
</protein>
<keyword evidence="3" id="KW-0378">Hydrolase</keyword>
<feature type="region of interest" description="Disordered" evidence="1">
    <location>
        <begin position="557"/>
        <end position="582"/>
    </location>
</feature>
<dbReference type="InterPro" id="IPR013670">
    <property type="entry name" value="EcoEI_R_C_dom"/>
</dbReference>
<dbReference type="Pfam" id="PF08463">
    <property type="entry name" value="EcoEI_R_C"/>
    <property type="match status" value="1"/>
</dbReference>
<dbReference type="STRING" id="74545.EU96_1392"/>
<dbReference type="CDD" id="cd18799">
    <property type="entry name" value="SF2_C_EcoAI-like"/>
    <property type="match status" value="1"/>
</dbReference>
<dbReference type="GO" id="GO:0009035">
    <property type="term" value="F:type I site-specific deoxyribonuclease activity"/>
    <property type="evidence" value="ECO:0007669"/>
    <property type="project" value="UniProtKB-EC"/>
</dbReference>
<reference evidence="4" key="1">
    <citation type="journal article" date="2014" name="Sci. Data">
        <title>Genomes of diverse isolates of the marine cyanobacterium Prochlorococcus.</title>
        <authorList>
            <person name="Biller S."/>
            <person name="Berube P."/>
            <person name="Thompson J."/>
            <person name="Kelly L."/>
            <person name="Roggensack S."/>
            <person name="Awad L."/>
            <person name="Roache-Johnson K."/>
            <person name="Ding H."/>
            <person name="Giovannoni S.J."/>
            <person name="Moore L.R."/>
            <person name="Chisholm S.W."/>
        </authorList>
    </citation>
    <scope>NUCLEOTIDE SEQUENCE [LARGE SCALE GENOMIC DNA]</scope>
    <source>
        <strain evidence="4">MIT 9302</strain>
    </source>
</reference>
<gene>
    <name evidence="3" type="ORF">EU96_1392</name>
</gene>
<dbReference type="GO" id="GO:0005829">
    <property type="term" value="C:cytosol"/>
    <property type="evidence" value="ECO:0007669"/>
    <property type="project" value="TreeGrafter"/>
</dbReference>
<dbReference type="Gene3D" id="3.40.50.300">
    <property type="entry name" value="P-loop containing nucleotide triphosphate hydrolases"/>
    <property type="match status" value="2"/>
</dbReference>
<name>A0A0A2A7F2_PROMR</name>
<organism evidence="3 4">
    <name type="scientific">Prochlorococcus marinus str. MIT 9302</name>
    <dbReference type="NCBI Taxonomy" id="74545"/>
    <lineage>
        <taxon>Bacteria</taxon>
        <taxon>Bacillati</taxon>
        <taxon>Cyanobacteriota</taxon>
        <taxon>Cyanophyceae</taxon>
        <taxon>Synechococcales</taxon>
        <taxon>Prochlorococcaceae</taxon>
        <taxon>Prochlorococcus</taxon>
    </lineage>
</organism>
<comment type="caution">
    <text evidence="3">The sequence shown here is derived from an EMBL/GenBank/DDBJ whole genome shotgun (WGS) entry which is preliminary data.</text>
</comment>
<evidence type="ECO:0000313" key="4">
    <source>
        <dbReference type="Proteomes" id="UP000030445"/>
    </source>
</evidence>
<dbReference type="EMBL" id="JNAM01000011">
    <property type="protein sequence ID" value="KGF96756.1"/>
    <property type="molecule type" value="Genomic_DNA"/>
</dbReference>
<dbReference type="Pfam" id="PF00271">
    <property type="entry name" value="Helicase_C"/>
    <property type="match status" value="1"/>
</dbReference>
<proteinExistence type="predicted"/>
<evidence type="ECO:0000259" key="2">
    <source>
        <dbReference type="PROSITE" id="PS51192"/>
    </source>
</evidence>
<dbReference type="PROSITE" id="PS51192">
    <property type="entry name" value="HELICASE_ATP_BIND_1"/>
    <property type="match status" value="1"/>
</dbReference>
<dbReference type="InterPro" id="IPR027417">
    <property type="entry name" value="P-loop_NTPase"/>
</dbReference>
<sequence>MNEADTRAELIDPQLSKAGWETDISLGIRVRREYPINDGEIRAGGIRTGKLKADYVLEYKNIKLAVVEAKSDELDVGEGVAQAKIYAQKLRLKNSFATNGKEIYGINHDSKTEGIINSFPSPEELWKRTFKETNEWSDRFNAIPFEDFNGAMQARYYQELAVNRVVHSIANNKDRVLLTLATGTGKTFIAFQIAWKLFKSRWTVQRNAKRQPRILFLADRNILANQAFLDFGAFEEDALVRINPKDIAKNKEVPKNGSIFFTIFQTFMSGEKDEPYFGQYEKDFFDLVIIDECHRGGANDESSWRDILNHFSSAVHLGLTATPKRNNNADTYKYFGDPVFVYSLKEGIKDGFLTPFKVKRIQTTIDEYQYTNDDEILEGEVEEDRIYEEQDFNRSIVIEERERKRVQELLSVINHDEKTLVFCATQLHAGLIRNLINQESKNKPVEYCVRVTAKDSAIGETYLKQFQDNEKLIPTILTTSRKLSTGVNARNVRNVVLLRPVNNMIEFKQIIGRGTRLFEGKYYFTIIDFVNAYKLFNDPEWDGDPIEPESPIKPIIEGGNNIGENGSNNGGNNEGGDDGETPKKIRIKLSDGKFREIQSMKSTYFYLDGKPVSPEEFLKRLFEKLKLPDLFKSEFELRTLWANPLTRKELLEKLEKEGCHIDDLKKLQELINAKNSDIFDVLEYIAYSKKPVPRRLRVETNKSKIVNFLNQNEKDFIEYVLRNYIDIGEDEIDVSNLSTVIRAKYGSISAAQEKLGTAQNIQKTFIDFQKYLYQEIRV</sequence>
<dbReference type="Gene3D" id="3.90.1570.30">
    <property type="match status" value="1"/>
</dbReference>
<dbReference type="InterPro" id="IPR001650">
    <property type="entry name" value="Helicase_C-like"/>
</dbReference>
<dbReference type="InterPro" id="IPR050742">
    <property type="entry name" value="Helicase_Restrict-Modif_Enz"/>
</dbReference>
<dbReference type="GO" id="GO:0006304">
    <property type="term" value="P:DNA modification"/>
    <property type="evidence" value="ECO:0007669"/>
    <property type="project" value="InterPro"/>
</dbReference>
<dbReference type="InterPro" id="IPR014001">
    <property type="entry name" value="Helicase_ATP-bd"/>
</dbReference>